<accession>A0A9N8Z678</accession>
<feature type="region of interest" description="Disordered" evidence="1">
    <location>
        <begin position="102"/>
        <end position="124"/>
    </location>
</feature>
<protein>
    <submittedName>
        <fullName evidence="2">4305_t:CDS:1</fullName>
    </submittedName>
</protein>
<proteinExistence type="predicted"/>
<organism evidence="2 3">
    <name type="scientific">Cetraspora pellucida</name>
    <dbReference type="NCBI Taxonomy" id="1433469"/>
    <lineage>
        <taxon>Eukaryota</taxon>
        <taxon>Fungi</taxon>
        <taxon>Fungi incertae sedis</taxon>
        <taxon>Mucoromycota</taxon>
        <taxon>Glomeromycotina</taxon>
        <taxon>Glomeromycetes</taxon>
        <taxon>Diversisporales</taxon>
        <taxon>Gigasporaceae</taxon>
        <taxon>Cetraspora</taxon>
    </lineage>
</organism>
<name>A0A9N8Z678_9GLOM</name>
<dbReference type="Proteomes" id="UP000789759">
    <property type="component" value="Unassembled WGS sequence"/>
</dbReference>
<keyword evidence="3" id="KW-1185">Reference proteome</keyword>
<sequence>NKKVATEKSRIAHSAFASYSLIDVDSSEEYVYSSNKSSDDNFIKFDNSDEMNLIIKQLHSALTVSFKKKECPTTYIRNFKCIWQRKNKVFRKVVIGSKKSSKEPSKELGKELDEELGEESGDKSDKEIDEKKIYSAIEFVDGIFAFDNITSHKVLSEDALMASKMNLGLDGSALKMWDMT</sequence>
<evidence type="ECO:0000313" key="2">
    <source>
        <dbReference type="EMBL" id="CAG8479100.1"/>
    </source>
</evidence>
<feature type="compositionally biased region" description="Basic and acidic residues" evidence="1">
    <location>
        <begin position="102"/>
        <end position="111"/>
    </location>
</feature>
<evidence type="ECO:0000313" key="3">
    <source>
        <dbReference type="Proteomes" id="UP000789759"/>
    </source>
</evidence>
<dbReference type="AlphaFoldDB" id="A0A9N8Z678"/>
<reference evidence="2" key="1">
    <citation type="submission" date="2021-06" db="EMBL/GenBank/DDBJ databases">
        <authorList>
            <person name="Kallberg Y."/>
            <person name="Tangrot J."/>
            <person name="Rosling A."/>
        </authorList>
    </citation>
    <scope>NUCLEOTIDE SEQUENCE</scope>
    <source>
        <strain evidence="2">FL966</strain>
    </source>
</reference>
<comment type="caution">
    <text evidence="2">The sequence shown here is derived from an EMBL/GenBank/DDBJ whole genome shotgun (WGS) entry which is preliminary data.</text>
</comment>
<evidence type="ECO:0000256" key="1">
    <source>
        <dbReference type="SAM" id="MobiDB-lite"/>
    </source>
</evidence>
<dbReference type="EMBL" id="CAJVQA010000524">
    <property type="protein sequence ID" value="CAG8479100.1"/>
    <property type="molecule type" value="Genomic_DNA"/>
</dbReference>
<feature type="non-terminal residue" evidence="2">
    <location>
        <position position="180"/>
    </location>
</feature>
<gene>
    <name evidence="2" type="ORF">CPELLU_LOCUS1435</name>
</gene>